<dbReference type="HAMAP" id="MF_00099">
    <property type="entry name" value="CheB_chemtxs"/>
    <property type="match status" value="1"/>
</dbReference>
<dbReference type="GeneID" id="24842030"/>
<evidence type="ECO:0000313" key="10">
    <source>
        <dbReference type="EMBL" id="AIF69316.1"/>
    </source>
</evidence>
<dbReference type="PROSITE" id="PS50110">
    <property type="entry name" value="RESPONSE_REGULATORY"/>
    <property type="match status" value="1"/>
</dbReference>
<dbReference type="Gene3D" id="3.40.50.180">
    <property type="entry name" value="Methylesterase CheB, C-terminal domain"/>
    <property type="match status" value="1"/>
</dbReference>
<dbReference type="Pfam" id="PF00072">
    <property type="entry name" value="Response_reg"/>
    <property type="match status" value="1"/>
</dbReference>
<comment type="PTM">
    <text evidence="5">Phosphorylated by CheA. Phosphorylation of the N-terminal regulatory domain activates the methylesterase activity.</text>
</comment>
<dbReference type="PIRSF" id="PIRSF000876">
    <property type="entry name" value="RR_chemtxs_CheB"/>
    <property type="match status" value="1"/>
</dbReference>
<evidence type="ECO:0000256" key="7">
    <source>
        <dbReference type="PROSITE-ProRule" id="PRU00169"/>
    </source>
</evidence>
<comment type="similarity">
    <text evidence="5">Belongs to the CheB family.</text>
</comment>
<comment type="catalytic activity">
    <reaction evidence="5">
        <text>L-glutaminyl-[protein] + H2O = L-glutamyl-[protein] + NH4(+)</text>
        <dbReference type="Rhea" id="RHEA:16441"/>
        <dbReference type="Rhea" id="RHEA-COMP:10207"/>
        <dbReference type="Rhea" id="RHEA-COMP:10208"/>
        <dbReference type="ChEBI" id="CHEBI:15377"/>
        <dbReference type="ChEBI" id="CHEBI:28938"/>
        <dbReference type="ChEBI" id="CHEBI:29973"/>
        <dbReference type="ChEBI" id="CHEBI:30011"/>
        <dbReference type="EC" id="3.5.1.44"/>
    </reaction>
</comment>
<evidence type="ECO:0000256" key="5">
    <source>
        <dbReference type="HAMAP-Rule" id="MF_00099"/>
    </source>
</evidence>
<dbReference type="CDD" id="cd16432">
    <property type="entry name" value="CheB_Rec"/>
    <property type="match status" value="1"/>
</dbReference>
<organism evidence="10 11">
    <name type="scientific">Palaeococcus pacificus DY20341</name>
    <dbReference type="NCBI Taxonomy" id="1343739"/>
    <lineage>
        <taxon>Archaea</taxon>
        <taxon>Methanobacteriati</taxon>
        <taxon>Methanobacteriota</taxon>
        <taxon>Thermococci</taxon>
        <taxon>Thermococcales</taxon>
        <taxon>Thermococcaceae</taxon>
        <taxon>Palaeococcus</taxon>
    </lineage>
</organism>
<dbReference type="InterPro" id="IPR035909">
    <property type="entry name" value="CheB_C"/>
</dbReference>
<feature type="domain" description="Response regulatory" evidence="8">
    <location>
        <begin position="8"/>
        <end position="125"/>
    </location>
</feature>
<dbReference type="SUPFAM" id="SSF52172">
    <property type="entry name" value="CheY-like"/>
    <property type="match status" value="1"/>
</dbReference>
<dbReference type="KEGG" id="ppac:PAP_04525"/>
<comment type="function">
    <text evidence="5">Involved in chemotaxis. Part of a chemotaxis signal transduction system that modulates chemotaxis in response to various stimuli. Catalyzes the demethylation of specific methylglutamate residues introduced into the chemoreceptors (methyl-accepting chemotaxis proteins or MCP) by CheR. Also mediates the irreversible deamidation of specific glutamine residues to glutamic acid.</text>
</comment>
<sequence length="362" mass="39641">MQIKGKTKVLVVDDSSLIRKIITDIINSDPELEVVGEASDGYEAIKLVKQLKPDVITLDIEMPKMNGLDTLRYIMKTQPTPTIMVSSLTQEGADETIKALEYGAVDFIQKPVASKLNEFRKELIKKIKEVKKVPINLLEFKSWKILQEQKKIAKTIPTAEIKKKPSIADRVVVIASSTGGPKSLLEIFPKFPKDLEAAILVVQHMPPKFTHSFASRLNRISNLEVKEAELGDIIEPGKAYIAPGGYHMEVSIRGKKPILTMNKKPKINGVRPSADPTMITAAEVFKDKTVGVVMTGMGSDGANGMTKIKETGGITIAQDETTSIVFGMPKAAIKLGVVDHVVPLSRIPNTVLSALRRLQRGG</sequence>
<dbReference type="EC" id="3.1.1.61" evidence="5"/>
<evidence type="ECO:0000259" key="9">
    <source>
        <dbReference type="PROSITE" id="PS50122"/>
    </source>
</evidence>
<feature type="domain" description="CheB-type methylesterase" evidence="9">
    <location>
        <begin position="165"/>
        <end position="358"/>
    </location>
</feature>
<protein>
    <recommendedName>
        <fullName evidence="5">Protein-glutamate methylesterase/protein-glutamine glutaminase</fullName>
        <ecNumber evidence="5">3.1.1.61</ecNumber>
        <ecNumber evidence="5">3.5.1.44</ecNumber>
    </recommendedName>
</protein>
<proteinExistence type="inferred from homology"/>
<evidence type="ECO:0000313" key="11">
    <source>
        <dbReference type="Proteomes" id="UP000027981"/>
    </source>
</evidence>
<dbReference type="STRING" id="1343739.PAP_04525"/>
<dbReference type="PANTHER" id="PTHR42872:SF6">
    <property type="entry name" value="PROTEIN-GLUTAMATE METHYLESTERASE_PROTEIN-GLUTAMINE GLUTAMINASE"/>
    <property type="match status" value="1"/>
</dbReference>
<dbReference type="Pfam" id="PF01339">
    <property type="entry name" value="CheB_methylest"/>
    <property type="match status" value="1"/>
</dbReference>
<dbReference type="GO" id="GO:0008984">
    <property type="term" value="F:protein-glutamate methylesterase activity"/>
    <property type="evidence" value="ECO:0007669"/>
    <property type="project" value="UniProtKB-UniRule"/>
</dbReference>
<keyword evidence="3 5" id="KW-0378">Hydrolase</keyword>
<dbReference type="InterPro" id="IPR000673">
    <property type="entry name" value="Sig_transdc_resp-reg_Me-estase"/>
</dbReference>
<comment type="subcellular location">
    <subcellularLocation>
        <location evidence="5">Cytoplasm</location>
    </subcellularLocation>
</comment>
<dbReference type="PROSITE" id="PS50122">
    <property type="entry name" value="CHEB"/>
    <property type="match status" value="1"/>
</dbReference>
<name>A0A075LT67_9EURY</name>
<evidence type="ECO:0000256" key="6">
    <source>
        <dbReference type="PROSITE-ProRule" id="PRU00050"/>
    </source>
</evidence>
<keyword evidence="11" id="KW-1185">Reference proteome</keyword>
<dbReference type="SMART" id="SM00448">
    <property type="entry name" value="REC"/>
    <property type="match status" value="1"/>
</dbReference>
<accession>A0A075LT67</accession>
<keyword evidence="5 7" id="KW-0597">Phosphoprotein</keyword>
<dbReference type="GO" id="GO:0005737">
    <property type="term" value="C:cytoplasm"/>
    <property type="evidence" value="ECO:0007669"/>
    <property type="project" value="UniProtKB-SubCell"/>
</dbReference>
<dbReference type="RefSeq" id="WP_048164884.1">
    <property type="nucleotide sequence ID" value="NZ_CP006019.1"/>
</dbReference>
<reference evidence="10 11" key="2">
    <citation type="journal article" date="2015" name="Genome Announc.">
        <title>Complete Genome Sequence of Hyperthermophilic Piezophilic Archaeon Palaeococcus pacificus DY20341T, Isolated from Deep-Sea Hydrothermal Sediments.</title>
        <authorList>
            <person name="Zeng X."/>
            <person name="Jebbar M."/>
            <person name="Shao Z."/>
        </authorList>
    </citation>
    <scope>NUCLEOTIDE SEQUENCE [LARGE SCALE GENOMIC DNA]</scope>
    <source>
        <strain evidence="10 11">DY20341</strain>
    </source>
</reference>
<feature type="active site" evidence="5 6">
    <location>
        <position position="177"/>
    </location>
</feature>
<gene>
    <name evidence="5" type="primary">cheB</name>
    <name evidence="10" type="ORF">PAP_04525</name>
</gene>
<dbReference type="Proteomes" id="UP000027981">
    <property type="component" value="Chromosome"/>
</dbReference>
<dbReference type="InterPro" id="IPR011006">
    <property type="entry name" value="CheY-like_superfamily"/>
</dbReference>
<feature type="active site" evidence="5 6">
    <location>
        <position position="204"/>
    </location>
</feature>
<dbReference type="AlphaFoldDB" id="A0A075LT67"/>
<evidence type="ECO:0000256" key="2">
    <source>
        <dbReference type="ARBA" id="ARBA00022500"/>
    </source>
</evidence>
<dbReference type="PANTHER" id="PTHR42872">
    <property type="entry name" value="PROTEIN-GLUTAMATE METHYLESTERASE/PROTEIN-GLUTAMINE GLUTAMINASE"/>
    <property type="match status" value="1"/>
</dbReference>
<reference evidence="11" key="1">
    <citation type="submission" date="2013-06" db="EMBL/GenBank/DDBJ databases">
        <title>Complete Genome Sequence of Hyperthermophilic Palaeococcus pacificus DY20341T, Isolated from a Deep-Sea Hydrothermal Sediments.</title>
        <authorList>
            <person name="Zeng X."/>
            <person name="Shao Z."/>
        </authorList>
    </citation>
    <scope>NUCLEOTIDE SEQUENCE [LARGE SCALE GENOMIC DNA]</scope>
    <source>
        <strain evidence="11">DY20341</strain>
    </source>
</reference>
<dbReference type="GO" id="GO:0006935">
    <property type="term" value="P:chemotaxis"/>
    <property type="evidence" value="ECO:0007669"/>
    <property type="project" value="UniProtKB-UniRule"/>
</dbReference>
<feature type="active site" evidence="5 6">
    <location>
        <position position="300"/>
    </location>
</feature>
<dbReference type="OrthoDB" id="2857at2157"/>
<comment type="catalytic activity">
    <reaction evidence="4 5">
        <text>[protein]-L-glutamate 5-O-methyl ester + H2O = L-glutamyl-[protein] + methanol + H(+)</text>
        <dbReference type="Rhea" id="RHEA:23236"/>
        <dbReference type="Rhea" id="RHEA-COMP:10208"/>
        <dbReference type="Rhea" id="RHEA-COMP:10311"/>
        <dbReference type="ChEBI" id="CHEBI:15377"/>
        <dbReference type="ChEBI" id="CHEBI:15378"/>
        <dbReference type="ChEBI" id="CHEBI:17790"/>
        <dbReference type="ChEBI" id="CHEBI:29973"/>
        <dbReference type="ChEBI" id="CHEBI:82795"/>
        <dbReference type="EC" id="3.1.1.61"/>
    </reaction>
</comment>
<keyword evidence="1 5" id="KW-0963">Cytoplasm</keyword>
<dbReference type="NCBIfam" id="NF001965">
    <property type="entry name" value="PRK00742.1"/>
    <property type="match status" value="1"/>
</dbReference>
<evidence type="ECO:0000256" key="1">
    <source>
        <dbReference type="ARBA" id="ARBA00022490"/>
    </source>
</evidence>
<dbReference type="SUPFAM" id="SSF52738">
    <property type="entry name" value="Methylesterase CheB, C-terminal domain"/>
    <property type="match status" value="1"/>
</dbReference>
<evidence type="ECO:0000259" key="8">
    <source>
        <dbReference type="PROSITE" id="PS50110"/>
    </source>
</evidence>
<dbReference type="HOGENOM" id="CLU_000445_51_0_2"/>
<dbReference type="GO" id="GO:0000156">
    <property type="term" value="F:phosphorelay response regulator activity"/>
    <property type="evidence" value="ECO:0007669"/>
    <property type="project" value="InterPro"/>
</dbReference>
<dbReference type="EC" id="3.5.1.44" evidence="5"/>
<feature type="modified residue" description="4-aspartylphosphate" evidence="5 7">
    <location>
        <position position="59"/>
    </location>
</feature>
<dbReference type="NCBIfam" id="NF009206">
    <property type="entry name" value="PRK12555.1"/>
    <property type="match status" value="1"/>
</dbReference>
<dbReference type="Gene3D" id="3.40.50.2300">
    <property type="match status" value="1"/>
</dbReference>
<dbReference type="eggNOG" id="arCOG02382">
    <property type="taxonomic scope" value="Archaea"/>
</dbReference>
<dbReference type="InterPro" id="IPR008248">
    <property type="entry name" value="CheB-like"/>
</dbReference>
<comment type="domain">
    <text evidence="5">Contains a C-terminal catalytic domain, and an N-terminal region which modulates catalytic activity.</text>
</comment>
<dbReference type="InterPro" id="IPR001789">
    <property type="entry name" value="Sig_transdc_resp-reg_receiver"/>
</dbReference>
<evidence type="ECO:0000256" key="4">
    <source>
        <dbReference type="ARBA" id="ARBA00048267"/>
    </source>
</evidence>
<dbReference type="EMBL" id="CP006019">
    <property type="protein sequence ID" value="AIF69316.1"/>
    <property type="molecule type" value="Genomic_DNA"/>
</dbReference>
<evidence type="ECO:0000256" key="3">
    <source>
        <dbReference type="ARBA" id="ARBA00022801"/>
    </source>
</evidence>
<dbReference type="CDD" id="cd17541">
    <property type="entry name" value="REC_CheB-like"/>
    <property type="match status" value="1"/>
</dbReference>
<keyword evidence="2 5" id="KW-0145">Chemotaxis</keyword>
<dbReference type="GO" id="GO:0050568">
    <property type="term" value="F:protein-glutamine glutaminase activity"/>
    <property type="evidence" value="ECO:0007669"/>
    <property type="project" value="UniProtKB-UniRule"/>
</dbReference>